<evidence type="ECO:0000256" key="1">
    <source>
        <dbReference type="SAM" id="MobiDB-lite"/>
    </source>
</evidence>
<feature type="compositionally biased region" description="Basic residues" evidence="1">
    <location>
        <begin position="90"/>
        <end position="110"/>
    </location>
</feature>
<sequence>MAGYNLRPRRKVGHAEQDITTAQGKGAVQVDPPEEEAATVVKVMNRDDGDNNDNKSDTNLHHAPSKVTTSPTAPLVEGNTTTKPASGNKTTRKTPSKKKKTAQPHPRARTPHCDNFLSIPEMRELILLELDEHSILTCKRISRSFEATVRSSIKLQRRLFLAPDNSISPLYINPMVFHATRPTDLMSLALLKSDPNKHFHLKRNIEVNIERGNSRLGSAAEMFVTQPPVNKIRVEVSYWDTNFLEPMLSGGSSGTLELPDGEGIKMKDLVVFAKSKLAEGAEFLRRKPIFGVMGPWTGPEFRLRVETKDGQLVMKR</sequence>
<accession>A0A1Y6LUZ5</accession>
<protein>
    <recommendedName>
        <fullName evidence="4">F-box domain-containing protein</fullName>
    </recommendedName>
</protein>
<feature type="compositionally biased region" description="Basic and acidic residues" evidence="1">
    <location>
        <begin position="44"/>
        <end position="60"/>
    </location>
</feature>
<evidence type="ECO:0000313" key="2">
    <source>
        <dbReference type="EMBL" id="SMY26481.1"/>
    </source>
</evidence>
<organism evidence="2 3">
    <name type="scientific">Zymoseptoria tritici ST99CH_1A5</name>
    <dbReference type="NCBI Taxonomy" id="1276529"/>
    <lineage>
        <taxon>Eukaryota</taxon>
        <taxon>Fungi</taxon>
        <taxon>Dikarya</taxon>
        <taxon>Ascomycota</taxon>
        <taxon>Pezizomycotina</taxon>
        <taxon>Dothideomycetes</taxon>
        <taxon>Dothideomycetidae</taxon>
        <taxon>Mycosphaerellales</taxon>
        <taxon>Mycosphaerellaceae</taxon>
        <taxon>Zymoseptoria</taxon>
    </lineage>
</organism>
<feature type="compositionally biased region" description="Polar residues" evidence="1">
    <location>
        <begin position="66"/>
        <end position="88"/>
    </location>
</feature>
<reference evidence="2 3" key="1">
    <citation type="submission" date="2016-10" db="EMBL/GenBank/DDBJ databases">
        <authorList>
            <person name="Varghese N."/>
        </authorList>
    </citation>
    <scope>NUCLEOTIDE SEQUENCE [LARGE SCALE GENOMIC DNA]</scope>
</reference>
<evidence type="ECO:0000313" key="3">
    <source>
        <dbReference type="Proteomes" id="UP000215453"/>
    </source>
</evidence>
<proteinExistence type="predicted"/>
<feature type="region of interest" description="Disordered" evidence="1">
    <location>
        <begin position="1"/>
        <end position="114"/>
    </location>
</feature>
<name>A0A1Y6LUZ5_ZYMTR</name>
<evidence type="ECO:0008006" key="4">
    <source>
        <dbReference type="Google" id="ProtNLM"/>
    </source>
</evidence>
<dbReference type="EMBL" id="LT882682">
    <property type="protein sequence ID" value="SMY26481.1"/>
    <property type="molecule type" value="Genomic_DNA"/>
</dbReference>
<gene>
    <name evidence="2" type="ORF">ZT1A5_G7924</name>
</gene>
<dbReference type="AlphaFoldDB" id="A0A1Y6LUZ5"/>
<dbReference type="Proteomes" id="UP000215453">
    <property type="component" value="Chromosome 7"/>
</dbReference>